<dbReference type="OrthoDB" id="100722at2759"/>
<sequence length="111" mass="12386">MSQASSPPLSPRQLPEDAASDALEVESQLDEIMTVLSADDVEIMEHPPSVQPMPVKRGRSISTMWTLFTDDPAPHKAKSARCKHCKTLINHHKKCEAAKTHLNYYSNFARS</sequence>
<evidence type="ECO:0000313" key="2">
    <source>
        <dbReference type="EMBL" id="ETW01721.1"/>
    </source>
</evidence>
<dbReference type="RefSeq" id="XP_008869569.1">
    <property type="nucleotide sequence ID" value="XM_008871347.1"/>
</dbReference>
<dbReference type="GeneID" id="20083377"/>
<dbReference type="AlphaFoldDB" id="A0A024U5M7"/>
<evidence type="ECO:0008006" key="3">
    <source>
        <dbReference type="Google" id="ProtNLM"/>
    </source>
</evidence>
<reference evidence="2" key="1">
    <citation type="submission" date="2013-12" db="EMBL/GenBank/DDBJ databases">
        <title>The Genome Sequence of Aphanomyces invadans NJM9701.</title>
        <authorList>
            <consortium name="The Broad Institute Genomics Platform"/>
            <person name="Russ C."/>
            <person name="Tyler B."/>
            <person name="van West P."/>
            <person name="Dieguez-Uribeondo J."/>
            <person name="Young S.K."/>
            <person name="Zeng Q."/>
            <person name="Gargeya S."/>
            <person name="Fitzgerald M."/>
            <person name="Abouelleil A."/>
            <person name="Alvarado L."/>
            <person name="Chapman S.B."/>
            <person name="Gainer-Dewar J."/>
            <person name="Goldberg J."/>
            <person name="Griggs A."/>
            <person name="Gujja S."/>
            <person name="Hansen M."/>
            <person name="Howarth C."/>
            <person name="Imamovic A."/>
            <person name="Ireland A."/>
            <person name="Larimer J."/>
            <person name="McCowan C."/>
            <person name="Murphy C."/>
            <person name="Pearson M."/>
            <person name="Poon T.W."/>
            <person name="Priest M."/>
            <person name="Roberts A."/>
            <person name="Saif S."/>
            <person name="Shea T."/>
            <person name="Sykes S."/>
            <person name="Wortman J."/>
            <person name="Nusbaum C."/>
            <person name="Birren B."/>
        </authorList>
    </citation>
    <scope>NUCLEOTIDE SEQUENCE [LARGE SCALE GENOMIC DNA]</scope>
    <source>
        <strain evidence="2">NJM9701</strain>
    </source>
</reference>
<proteinExistence type="predicted"/>
<dbReference type="VEuPathDB" id="FungiDB:H310_06327"/>
<name>A0A024U5M7_9STRA</name>
<evidence type="ECO:0000256" key="1">
    <source>
        <dbReference type="SAM" id="MobiDB-lite"/>
    </source>
</evidence>
<dbReference type="EMBL" id="KI913962">
    <property type="protein sequence ID" value="ETW01721.1"/>
    <property type="molecule type" value="Genomic_DNA"/>
</dbReference>
<feature type="region of interest" description="Disordered" evidence="1">
    <location>
        <begin position="1"/>
        <end position="23"/>
    </location>
</feature>
<protein>
    <recommendedName>
        <fullName evidence="3">BED-type domain-containing protein</fullName>
    </recommendedName>
</protein>
<organism evidence="2">
    <name type="scientific">Aphanomyces invadans</name>
    <dbReference type="NCBI Taxonomy" id="157072"/>
    <lineage>
        <taxon>Eukaryota</taxon>
        <taxon>Sar</taxon>
        <taxon>Stramenopiles</taxon>
        <taxon>Oomycota</taxon>
        <taxon>Saprolegniomycetes</taxon>
        <taxon>Saprolegniales</taxon>
        <taxon>Verrucalvaceae</taxon>
        <taxon>Aphanomyces</taxon>
    </lineage>
</organism>
<gene>
    <name evidence="2" type="ORF">H310_06327</name>
</gene>
<accession>A0A024U5M7</accession>